<proteinExistence type="inferred from homology"/>
<dbReference type="InterPro" id="IPR036396">
    <property type="entry name" value="Cyt_P450_sf"/>
</dbReference>
<comment type="similarity">
    <text evidence="5">Belongs to the cytochrome P450 family.</text>
</comment>
<dbReference type="PRINTS" id="PR00385">
    <property type="entry name" value="P450"/>
</dbReference>
<dbReference type="AlphaFoldDB" id="A0A9P8CEL5"/>
<evidence type="ECO:0000313" key="8">
    <source>
        <dbReference type="Proteomes" id="UP000887226"/>
    </source>
</evidence>
<dbReference type="GO" id="GO:0004497">
    <property type="term" value="F:monooxygenase activity"/>
    <property type="evidence" value="ECO:0007669"/>
    <property type="project" value="UniProtKB-KW"/>
</dbReference>
<comment type="cofactor">
    <cofactor evidence="1 4">
        <name>heme</name>
        <dbReference type="ChEBI" id="CHEBI:30413"/>
    </cofactor>
</comment>
<sequence>MKLKFYEMDHISIAVQVFAAVAGAIVSFLAWNYLTSPIKNVPGPLIAKCTNWWRFFSIYNNTSVDTQRALHEKYGTAVQVGPNLVSLSDPTVLKTIYSTRGEFLKSTFYDVNSSKVGRQIIYNVFSTRSNSVHSHLIRPVRKFFTLYSLLKHEVLIDKAIDLFLACLDHNFVTGDNANKTCKMDEWLPFFAWDVIGWLTFGKPIGYLEHGSDFNGMQAGGDRTFFYFATIGQIPFLDHLLDKNPIVRLGPPAFSGPAILCREFMAERKRDFEREDREDREDMLESFMKIHKENPELMDEAGIVGALIVNVLAGGDTTGVLLCSILYYVLKSPAVYRKLMEELDAADLTLPLSYAVVEKLSYFDAVVKEAARMHPGVGLLLERVVPAGCLTLADGRFFPPGTVVGMNAWVIHQNKVVFGQDAAVFNPDRWLRARNETEEVFQSRLSNMKDHGLTFGAGKRVCMGRQLSILEIYKVMPTLFLTYEMNLVDPNKEWHVRYSWFTKQTGIEVKIRKRTKTAMQATR</sequence>
<dbReference type="EMBL" id="MU253922">
    <property type="protein sequence ID" value="KAG9244214.1"/>
    <property type="molecule type" value="Genomic_DNA"/>
</dbReference>
<comment type="caution">
    <text evidence="7">The sequence shown here is derived from an EMBL/GenBank/DDBJ whole genome shotgun (WGS) entry which is preliminary data.</text>
</comment>
<evidence type="ECO:0000256" key="1">
    <source>
        <dbReference type="ARBA" id="ARBA00001971"/>
    </source>
</evidence>
<protein>
    <submittedName>
        <fullName evidence="7">Cytochrome P450</fullName>
    </submittedName>
</protein>
<accession>A0A9P8CEL5</accession>
<evidence type="ECO:0000256" key="3">
    <source>
        <dbReference type="ARBA" id="ARBA00023004"/>
    </source>
</evidence>
<dbReference type="PANTHER" id="PTHR24305:SF180">
    <property type="entry name" value="P450, PUTATIVE (EUROFUNG)-RELATED"/>
    <property type="match status" value="1"/>
</dbReference>
<gene>
    <name evidence="7" type="ORF">BJ878DRAFT_507330</name>
</gene>
<keyword evidence="8" id="KW-1185">Reference proteome</keyword>
<dbReference type="InterPro" id="IPR017972">
    <property type="entry name" value="Cyt_P450_CS"/>
</dbReference>
<dbReference type="InterPro" id="IPR002401">
    <property type="entry name" value="Cyt_P450_E_grp-I"/>
</dbReference>
<name>A0A9P8CEL5_9HELO</name>
<evidence type="ECO:0000313" key="7">
    <source>
        <dbReference type="EMBL" id="KAG9244214.1"/>
    </source>
</evidence>
<dbReference type="CDD" id="cd11060">
    <property type="entry name" value="CYP57A1-like"/>
    <property type="match status" value="1"/>
</dbReference>
<dbReference type="PROSITE" id="PS00086">
    <property type="entry name" value="CYTOCHROME_P450"/>
    <property type="match status" value="1"/>
</dbReference>
<keyword evidence="6" id="KW-0812">Transmembrane</keyword>
<dbReference type="Pfam" id="PF00067">
    <property type="entry name" value="p450"/>
    <property type="match status" value="1"/>
</dbReference>
<reference evidence="7" key="1">
    <citation type="journal article" date="2021" name="IMA Fungus">
        <title>Genomic characterization of three marine fungi, including Emericellopsis atlantica sp. nov. with signatures of a generalist lifestyle and marine biomass degradation.</title>
        <authorList>
            <person name="Hagestad O.C."/>
            <person name="Hou L."/>
            <person name="Andersen J.H."/>
            <person name="Hansen E.H."/>
            <person name="Altermark B."/>
            <person name="Li C."/>
            <person name="Kuhnert E."/>
            <person name="Cox R.J."/>
            <person name="Crous P.W."/>
            <person name="Spatafora J.W."/>
            <person name="Lail K."/>
            <person name="Amirebrahimi M."/>
            <person name="Lipzen A."/>
            <person name="Pangilinan J."/>
            <person name="Andreopoulos W."/>
            <person name="Hayes R.D."/>
            <person name="Ng V."/>
            <person name="Grigoriev I.V."/>
            <person name="Jackson S.A."/>
            <person name="Sutton T.D.S."/>
            <person name="Dobson A.D.W."/>
            <person name="Rama T."/>
        </authorList>
    </citation>
    <scope>NUCLEOTIDE SEQUENCE</scope>
    <source>
        <strain evidence="7">TRa3180A</strain>
    </source>
</reference>
<keyword evidence="4 5" id="KW-0349">Heme</keyword>
<dbReference type="SUPFAM" id="SSF48264">
    <property type="entry name" value="Cytochrome P450"/>
    <property type="match status" value="1"/>
</dbReference>
<dbReference type="OrthoDB" id="3934656at2759"/>
<dbReference type="InterPro" id="IPR050121">
    <property type="entry name" value="Cytochrome_P450_monoxygenase"/>
</dbReference>
<dbReference type="GO" id="GO:0020037">
    <property type="term" value="F:heme binding"/>
    <property type="evidence" value="ECO:0007669"/>
    <property type="project" value="InterPro"/>
</dbReference>
<feature type="binding site" description="axial binding residue" evidence="4">
    <location>
        <position position="461"/>
    </location>
    <ligand>
        <name>heme</name>
        <dbReference type="ChEBI" id="CHEBI:30413"/>
    </ligand>
    <ligandPart>
        <name>Fe</name>
        <dbReference type="ChEBI" id="CHEBI:18248"/>
    </ligandPart>
</feature>
<dbReference type="PRINTS" id="PR00463">
    <property type="entry name" value="EP450I"/>
</dbReference>
<evidence type="ECO:0000256" key="5">
    <source>
        <dbReference type="RuleBase" id="RU000461"/>
    </source>
</evidence>
<keyword evidence="5" id="KW-0503">Monooxygenase</keyword>
<dbReference type="GO" id="GO:0005506">
    <property type="term" value="F:iron ion binding"/>
    <property type="evidence" value="ECO:0007669"/>
    <property type="project" value="InterPro"/>
</dbReference>
<dbReference type="GO" id="GO:0016705">
    <property type="term" value="F:oxidoreductase activity, acting on paired donors, with incorporation or reduction of molecular oxygen"/>
    <property type="evidence" value="ECO:0007669"/>
    <property type="project" value="InterPro"/>
</dbReference>
<keyword evidence="2 4" id="KW-0479">Metal-binding</keyword>
<dbReference type="PANTHER" id="PTHR24305">
    <property type="entry name" value="CYTOCHROME P450"/>
    <property type="match status" value="1"/>
</dbReference>
<keyword evidence="3 4" id="KW-0408">Iron</keyword>
<evidence type="ECO:0000256" key="2">
    <source>
        <dbReference type="ARBA" id="ARBA00022723"/>
    </source>
</evidence>
<evidence type="ECO:0000256" key="4">
    <source>
        <dbReference type="PIRSR" id="PIRSR602401-1"/>
    </source>
</evidence>
<keyword evidence="6" id="KW-1133">Transmembrane helix</keyword>
<dbReference type="Proteomes" id="UP000887226">
    <property type="component" value="Unassembled WGS sequence"/>
</dbReference>
<dbReference type="InterPro" id="IPR001128">
    <property type="entry name" value="Cyt_P450"/>
</dbReference>
<dbReference type="Gene3D" id="1.10.630.10">
    <property type="entry name" value="Cytochrome P450"/>
    <property type="match status" value="1"/>
</dbReference>
<organism evidence="7 8">
    <name type="scientific">Calycina marina</name>
    <dbReference type="NCBI Taxonomy" id="1763456"/>
    <lineage>
        <taxon>Eukaryota</taxon>
        <taxon>Fungi</taxon>
        <taxon>Dikarya</taxon>
        <taxon>Ascomycota</taxon>
        <taxon>Pezizomycotina</taxon>
        <taxon>Leotiomycetes</taxon>
        <taxon>Helotiales</taxon>
        <taxon>Pezizellaceae</taxon>
        <taxon>Calycina</taxon>
    </lineage>
</organism>
<feature type="transmembrane region" description="Helical" evidence="6">
    <location>
        <begin position="12"/>
        <end position="34"/>
    </location>
</feature>
<evidence type="ECO:0000256" key="6">
    <source>
        <dbReference type="SAM" id="Phobius"/>
    </source>
</evidence>
<keyword evidence="5" id="KW-0560">Oxidoreductase</keyword>
<keyword evidence="6" id="KW-0472">Membrane</keyword>